<comment type="caution">
    <text evidence="11">Lacks conserved residue(s) required for the propagation of feature annotation.</text>
</comment>
<dbReference type="Gene3D" id="1.10.3720.10">
    <property type="entry name" value="MetI-like"/>
    <property type="match status" value="1"/>
</dbReference>
<dbReference type="OrthoDB" id="9795403at2"/>
<dbReference type="Proteomes" id="UP000189369">
    <property type="component" value="Chromosome"/>
</dbReference>
<evidence type="ECO:0000256" key="11">
    <source>
        <dbReference type="RuleBase" id="RU365097"/>
    </source>
</evidence>
<keyword evidence="6 11" id="KW-0500">Molybdenum</keyword>
<feature type="transmembrane region" description="Helical" evidence="10">
    <location>
        <begin position="48"/>
        <end position="67"/>
    </location>
</feature>
<evidence type="ECO:0000256" key="8">
    <source>
        <dbReference type="ARBA" id="ARBA00022989"/>
    </source>
</evidence>
<proteinExistence type="inferred from homology"/>
<keyword evidence="4 10" id="KW-0813">Transport</keyword>
<evidence type="ECO:0000256" key="4">
    <source>
        <dbReference type="ARBA" id="ARBA00022448"/>
    </source>
</evidence>
<organism evidence="13 14">
    <name type="scientific">Paenalcaligenes hominis</name>
    <dbReference type="NCBI Taxonomy" id="643674"/>
    <lineage>
        <taxon>Bacteria</taxon>
        <taxon>Pseudomonadati</taxon>
        <taxon>Pseudomonadota</taxon>
        <taxon>Betaproteobacteria</taxon>
        <taxon>Burkholderiales</taxon>
        <taxon>Alcaligenaceae</taxon>
        <taxon>Paenalcaligenes</taxon>
    </lineage>
</organism>
<accession>A0A1U9JY05</accession>
<feature type="transmembrane region" description="Helical" evidence="10">
    <location>
        <begin position="191"/>
        <end position="214"/>
    </location>
</feature>
<protein>
    <recommendedName>
        <fullName evidence="11">Molybdenum transport system permease</fullName>
    </recommendedName>
</protein>
<evidence type="ECO:0000256" key="9">
    <source>
        <dbReference type="ARBA" id="ARBA00023136"/>
    </source>
</evidence>
<dbReference type="STRING" id="643674.PAEH1_01860"/>
<evidence type="ECO:0000256" key="2">
    <source>
        <dbReference type="ARBA" id="ARBA00004651"/>
    </source>
</evidence>
<dbReference type="GO" id="GO:0005886">
    <property type="term" value="C:plasma membrane"/>
    <property type="evidence" value="ECO:0007669"/>
    <property type="project" value="UniProtKB-SubCell"/>
</dbReference>
<gene>
    <name evidence="13" type="ORF">PAEH1_01860</name>
</gene>
<evidence type="ECO:0000259" key="12">
    <source>
        <dbReference type="PROSITE" id="PS50928"/>
    </source>
</evidence>
<feature type="transmembrane region" description="Helical" evidence="10">
    <location>
        <begin position="87"/>
        <end position="107"/>
    </location>
</feature>
<keyword evidence="9 10" id="KW-0472">Membrane</keyword>
<keyword evidence="11" id="KW-0997">Cell inner membrane</keyword>
<dbReference type="EMBL" id="CP019697">
    <property type="protein sequence ID" value="AQS50609.1"/>
    <property type="molecule type" value="Genomic_DNA"/>
</dbReference>
<dbReference type="SUPFAM" id="SSF161098">
    <property type="entry name" value="MetI-like"/>
    <property type="match status" value="1"/>
</dbReference>
<comment type="subcellular location">
    <subcellularLocation>
        <location evidence="11">Cell inner membrane</location>
        <topology evidence="11">Multi-pass membrane protein</topology>
    </subcellularLocation>
    <subcellularLocation>
        <location evidence="2 10">Cell membrane</location>
        <topology evidence="2 10">Multi-pass membrane protein</topology>
    </subcellularLocation>
</comment>
<dbReference type="KEGG" id="phn:PAEH1_01860"/>
<feature type="domain" description="ABC transmembrane type-1" evidence="12">
    <location>
        <begin position="10"/>
        <end position="214"/>
    </location>
</feature>
<name>A0A1U9JY05_9BURK</name>
<dbReference type="InterPro" id="IPR035906">
    <property type="entry name" value="MetI-like_sf"/>
</dbReference>
<dbReference type="GO" id="GO:0015098">
    <property type="term" value="F:molybdate ion transmembrane transporter activity"/>
    <property type="evidence" value="ECO:0007669"/>
    <property type="project" value="UniProtKB-UniRule"/>
</dbReference>
<evidence type="ECO:0000256" key="3">
    <source>
        <dbReference type="ARBA" id="ARBA00007069"/>
    </source>
</evidence>
<reference evidence="13 14" key="1">
    <citation type="submission" date="2017-01" db="EMBL/GenBank/DDBJ databases">
        <title>Complete Genome Sequence of Paenalcaligenes hominis, Isolated from a paraplegic Patient with neurogenic bladder.</title>
        <authorList>
            <person name="Mukhopadhyay R."/>
            <person name="Joaquin J."/>
            <person name="Hogue R."/>
            <person name="Kilaru A."/>
            <person name="Jospin G."/>
            <person name="Mars K."/>
            <person name="Eisen J.A."/>
            <person name="Chaturvedi V."/>
        </authorList>
    </citation>
    <scope>NUCLEOTIDE SEQUENCE [LARGE SCALE GENOMIC DNA]</scope>
    <source>
        <strain evidence="13 14">15S00501</strain>
    </source>
</reference>
<dbReference type="NCBIfam" id="TIGR02141">
    <property type="entry name" value="modB_ABC"/>
    <property type="match status" value="1"/>
</dbReference>
<evidence type="ECO:0000256" key="1">
    <source>
        <dbReference type="ARBA" id="ARBA00002949"/>
    </source>
</evidence>
<comment type="similarity">
    <text evidence="3 11">Belongs to the binding-protein-dependent transport system permease family. CysTW subfamily.</text>
</comment>
<evidence type="ECO:0000256" key="10">
    <source>
        <dbReference type="RuleBase" id="RU363032"/>
    </source>
</evidence>
<keyword evidence="8 10" id="KW-1133">Transmembrane helix</keyword>
<dbReference type="Pfam" id="PF00528">
    <property type="entry name" value="BPD_transp_1"/>
    <property type="match status" value="1"/>
</dbReference>
<comment type="function">
    <text evidence="1 11">Part of the binding-protein-dependent transport system for molybdenum; probably responsible for the translocation of the substrate across the membrane.</text>
</comment>
<dbReference type="CDD" id="cd06261">
    <property type="entry name" value="TM_PBP2"/>
    <property type="match status" value="1"/>
</dbReference>
<dbReference type="InterPro" id="IPR000515">
    <property type="entry name" value="MetI-like"/>
</dbReference>
<evidence type="ECO:0000313" key="13">
    <source>
        <dbReference type="EMBL" id="AQS50609.1"/>
    </source>
</evidence>
<keyword evidence="7 10" id="KW-0812">Transmembrane</keyword>
<evidence type="ECO:0000313" key="14">
    <source>
        <dbReference type="Proteomes" id="UP000189369"/>
    </source>
</evidence>
<dbReference type="PANTHER" id="PTHR30183:SF3">
    <property type="entry name" value="MOLYBDENUM TRANSPORT SYSTEM PERMEASE PROTEIN MODB"/>
    <property type="match status" value="1"/>
</dbReference>
<feature type="transmembrane region" description="Helical" evidence="10">
    <location>
        <begin position="16"/>
        <end position="36"/>
    </location>
</feature>
<evidence type="ECO:0000256" key="6">
    <source>
        <dbReference type="ARBA" id="ARBA00022505"/>
    </source>
</evidence>
<evidence type="ECO:0000256" key="5">
    <source>
        <dbReference type="ARBA" id="ARBA00022475"/>
    </source>
</evidence>
<sequence length="220" mass="23854">MGLSCSFSSLSLSIEVLLWSLLWQCVIGTALAWLLARKHFWGKGILDGLITLPLIFPPIVIGYALLLTWGRNGWLSTLLPELLRPTVIFTTKGLIVAAFIAGLPLMVKPLQNAFSHVPKRLHEAAATLGYSKWQTFKYVDLPLIRKGFAAGLILAGGRALGEVGISLMLGGNIVGRTETLSLAIFNHVMDANFACANTLSLLLASFAGLSFYILRRFGAL</sequence>
<dbReference type="InterPro" id="IPR011867">
    <property type="entry name" value="ModB_ABC"/>
</dbReference>
<dbReference type="PROSITE" id="PS50928">
    <property type="entry name" value="ABC_TM1"/>
    <property type="match status" value="1"/>
</dbReference>
<dbReference type="PANTHER" id="PTHR30183">
    <property type="entry name" value="MOLYBDENUM TRANSPORT SYSTEM PERMEASE PROTEIN MODB"/>
    <property type="match status" value="1"/>
</dbReference>
<dbReference type="AlphaFoldDB" id="A0A1U9JY05"/>
<evidence type="ECO:0000256" key="7">
    <source>
        <dbReference type="ARBA" id="ARBA00022692"/>
    </source>
</evidence>
<keyword evidence="5" id="KW-1003">Cell membrane</keyword>